<proteinExistence type="predicted"/>
<name>A0A9J6FHE1_HAELO</name>
<protein>
    <submittedName>
        <fullName evidence="2">Uncharacterized protein</fullName>
    </submittedName>
</protein>
<dbReference type="AlphaFoldDB" id="A0A9J6FHE1"/>
<organism evidence="2 3">
    <name type="scientific">Haemaphysalis longicornis</name>
    <name type="common">Bush tick</name>
    <dbReference type="NCBI Taxonomy" id="44386"/>
    <lineage>
        <taxon>Eukaryota</taxon>
        <taxon>Metazoa</taxon>
        <taxon>Ecdysozoa</taxon>
        <taxon>Arthropoda</taxon>
        <taxon>Chelicerata</taxon>
        <taxon>Arachnida</taxon>
        <taxon>Acari</taxon>
        <taxon>Parasitiformes</taxon>
        <taxon>Ixodida</taxon>
        <taxon>Ixodoidea</taxon>
        <taxon>Ixodidae</taxon>
        <taxon>Haemaphysalinae</taxon>
        <taxon>Haemaphysalis</taxon>
    </lineage>
</organism>
<evidence type="ECO:0000256" key="1">
    <source>
        <dbReference type="SAM" id="Coils"/>
    </source>
</evidence>
<feature type="coiled-coil region" evidence="1">
    <location>
        <begin position="123"/>
        <end position="154"/>
    </location>
</feature>
<comment type="caution">
    <text evidence="2">The sequence shown here is derived from an EMBL/GenBank/DDBJ whole genome shotgun (WGS) entry which is preliminary data.</text>
</comment>
<evidence type="ECO:0000313" key="2">
    <source>
        <dbReference type="EMBL" id="KAH9362429.1"/>
    </source>
</evidence>
<reference evidence="2 3" key="1">
    <citation type="journal article" date="2020" name="Cell">
        <title>Large-Scale Comparative Analyses of Tick Genomes Elucidate Their Genetic Diversity and Vector Capacities.</title>
        <authorList>
            <consortium name="Tick Genome and Microbiome Consortium (TIGMIC)"/>
            <person name="Jia N."/>
            <person name="Wang J."/>
            <person name="Shi W."/>
            <person name="Du L."/>
            <person name="Sun Y."/>
            <person name="Zhan W."/>
            <person name="Jiang J.F."/>
            <person name="Wang Q."/>
            <person name="Zhang B."/>
            <person name="Ji P."/>
            <person name="Bell-Sakyi L."/>
            <person name="Cui X.M."/>
            <person name="Yuan T.T."/>
            <person name="Jiang B.G."/>
            <person name="Yang W.F."/>
            <person name="Lam T.T."/>
            <person name="Chang Q.C."/>
            <person name="Ding S.J."/>
            <person name="Wang X.J."/>
            <person name="Zhu J.G."/>
            <person name="Ruan X.D."/>
            <person name="Zhao L."/>
            <person name="Wei J.T."/>
            <person name="Ye R.Z."/>
            <person name="Que T.C."/>
            <person name="Du C.H."/>
            <person name="Zhou Y.H."/>
            <person name="Cheng J.X."/>
            <person name="Dai P.F."/>
            <person name="Guo W.B."/>
            <person name="Han X.H."/>
            <person name="Huang E.J."/>
            <person name="Li L.F."/>
            <person name="Wei W."/>
            <person name="Gao Y.C."/>
            <person name="Liu J.Z."/>
            <person name="Shao H.Z."/>
            <person name="Wang X."/>
            <person name="Wang C.C."/>
            <person name="Yang T.C."/>
            <person name="Huo Q.B."/>
            <person name="Li W."/>
            <person name="Chen H.Y."/>
            <person name="Chen S.E."/>
            <person name="Zhou L.G."/>
            <person name="Ni X.B."/>
            <person name="Tian J.H."/>
            <person name="Sheng Y."/>
            <person name="Liu T."/>
            <person name="Pan Y.S."/>
            <person name="Xia L.Y."/>
            <person name="Li J."/>
            <person name="Zhao F."/>
            <person name="Cao W.C."/>
        </authorList>
    </citation>
    <scope>NUCLEOTIDE SEQUENCE [LARGE SCALE GENOMIC DNA]</scope>
    <source>
        <strain evidence="2">HaeL-2018</strain>
    </source>
</reference>
<dbReference type="EMBL" id="JABSTR010000001">
    <property type="protein sequence ID" value="KAH9362429.1"/>
    <property type="molecule type" value="Genomic_DNA"/>
</dbReference>
<accession>A0A9J6FHE1</accession>
<dbReference type="OrthoDB" id="2445127at2759"/>
<evidence type="ECO:0000313" key="3">
    <source>
        <dbReference type="Proteomes" id="UP000821853"/>
    </source>
</evidence>
<keyword evidence="1" id="KW-0175">Coiled coil</keyword>
<keyword evidence="3" id="KW-1185">Reference proteome</keyword>
<dbReference type="VEuPathDB" id="VectorBase:HLOH_042759"/>
<sequence>MPLNNHTLGQVVRYVFSTGSLSASDLPEVDVLIAGLQSYCHQQLLSMQQLNLQLAQLPKLQQGVQDLMNTIGELEGMFEEVELRLVSLEDVIETQALQEKQLDERFKLALYGEKKKGHFESLKEKLEEDHQTLLRQLEEQEQEVLRERQETFGEVFRKDLEEYKEQRTLHRIEAVHEARVDLEDIDLEGNDEEREALDEFLADVISTTAIRDSYRACGMSLESGLQRQTPSPFDPKTEKLLGTPSTGSKHASALATCQGDTFAKNVKGRQTAFAPLFSLAAKCQLNKCKERETEDLAGIHTSNFYRQNGFTQQLV</sequence>
<dbReference type="Proteomes" id="UP000821853">
    <property type="component" value="Chromosome 1"/>
</dbReference>
<gene>
    <name evidence="2" type="ORF">HPB48_020161</name>
</gene>